<proteinExistence type="inferred from homology"/>
<keyword evidence="4" id="KW-0479">Metal-binding</keyword>
<dbReference type="SMART" id="SM00355">
    <property type="entry name" value="ZnF_C2H2"/>
    <property type="match status" value="2"/>
</dbReference>
<keyword evidence="5" id="KW-0677">Repeat</keyword>
<organism evidence="12 13">
    <name type="scientific">Kluyveromyces marxianus</name>
    <name type="common">Yeast</name>
    <name type="synonym">Candida kefyr</name>
    <dbReference type="NCBI Taxonomy" id="4911"/>
    <lineage>
        <taxon>Eukaryota</taxon>
        <taxon>Fungi</taxon>
        <taxon>Dikarya</taxon>
        <taxon>Ascomycota</taxon>
        <taxon>Saccharomycotina</taxon>
        <taxon>Saccharomycetes</taxon>
        <taxon>Saccharomycetales</taxon>
        <taxon>Saccharomycetaceae</taxon>
        <taxon>Kluyveromyces</taxon>
    </lineage>
</organism>
<dbReference type="InterPro" id="IPR003604">
    <property type="entry name" value="Matrin/U1-like-C_Znf_C2H2"/>
</dbReference>
<evidence type="ECO:0000256" key="3">
    <source>
        <dbReference type="ARBA" id="ARBA00022517"/>
    </source>
</evidence>
<keyword evidence="7" id="KW-0862">Zinc</keyword>
<feature type="compositionally biased region" description="Acidic residues" evidence="10">
    <location>
        <begin position="306"/>
        <end position="316"/>
    </location>
</feature>
<keyword evidence="3" id="KW-0690">Ribosome biogenesis</keyword>
<evidence type="ECO:0000256" key="5">
    <source>
        <dbReference type="ARBA" id="ARBA00022737"/>
    </source>
</evidence>
<reference evidence="12 13" key="1">
    <citation type="submission" date="2016-03" db="EMBL/GenBank/DDBJ databases">
        <title>How can Kluyveromyces marxianus grow so fast - potential evolutionary course in Saccharomyces Complex revealed by comparative genomics.</title>
        <authorList>
            <person name="Mo W."/>
            <person name="Lu W."/>
            <person name="Yang X."/>
            <person name="Qi J."/>
            <person name="Lv H."/>
        </authorList>
    </citation>
    <scope>NUCLEOTIDE SEQUENCE [LARGE SCALE GENOMIC DNA]</scope>
    <source>
        <strain evidence="12 13">FIM1</strain>
    </source>
</reference>
<accession>A0ABX6EZY2</accession>
<evidence type="ECO:0000256" key="4">
    <source>
        <dbReference type="ARBA" id="ARBA00022723"/>
    </source>
</evidence>
<comment type="similarity">
    <text evidence="8">Belongs to the REI1 family.</text>
</comment>
<feature type="coiled-coil region" evidence="9">
    <location>
        <begin position="63"/>
        <end position="90"/>
    </location>
</feature>
<dbReference type="PROSITE" id="PS00028">
    <property type="entry name" value="ZINC_FINGER_C2H2_1"/>
    <property type="match status" value="1"/>
</dbReference>
<feature type="region of interest" description="Disordered" evidence="10">
    <location>
        <begin position="384"/>
        <end position="416"/>
    </location>
</feature>
<evidence type="ECO:0000256" key="2">
    <source>
        <dbReference type="ARBA" id="ARBA00022490"/>
    </source>
</evidence>
<feature type="domain" description="C2H2-type" evidence="11">
    <location>
        <begin position="6"/>
        <end position="28"/>
    </location>
</feature>
<dbReference type="PANTHER" id="PTHR13182:SF21">
    <property type="entry name" value="CYTOPLASMIC 60S SUBUNIT BIOGENESIS FACTOR REI1"/>
    <property type="match status" value="1"/>
</dbReference>
<dbReference type="Pfam" id="PF12756">
    <property type="entry name" value="zf-C2H2_2"/>
    <property type="match status" value="1"/>
</dbReference>
<dbReference type="PANTHER" id="PTHR13182">
    <property type="entry name" value="ZINC FINGER PROTEIN 622"/>
    <property type="match status" value="1"/>
</dbReference>
<evidence type="ECO:0000256" key="1">
    <source>
        <dbReference type="ARBA" id="ARBA00004496"/>
    </source>
</evidence>
<dbReference type="InterPro" id="IPR040025">
    <property type="entry name" value="Znf622/Rei1/Reh1"/>
</dbReference>
<dbReference type="InterPro" id="IPR013087">
    <property type="entry name" value="Znf_C2H2_type"/>
</dbReference>
<dbReference type="EMBL" id="CP015058">
    <property type="protein sequence ID" value="QGN16454.1"/>
    <property type="molecule type" value="Genomic_DNA"/>
</dbReference>
<reference evidence="12 13" key="2">
    <citation type="submission" date="2019-11" db="EMBL/GenBank/DDBJ databases">
        <authorList>
            <person name="Lu H."/>
        </authorList>
    </citation>
    <scope>NUCLEOTIDE SEQUENCE [LARGE SCALE GENOMIC DNA]</scope>
    <source>
        <strain evidence="12 13">FIM1</strain>
    </source>
</reference>
<feature type="compositionally biased region" description="Basic and acidic residues" evidence="10">
    <location>
        <begin position="389"/>
        <end position="400"/>
    </location>
</feature>
<sequence>MAGYTCNTCGVVFDTAAGQRDHMKSDWHRYNLKRRVADLPSITEATFNEKVSNANAEKEELDKSKKTKVKQLTKKEMRRLEKEKLLAKKQELLELAKQSMLKNMQEEAAKNEMKDTPEEEQPQETPEEKTSEENVLEENIPEENKPEEELSPEELAEKLMAEKLQNRVEIDKTECLFTGKKFKTFEENLDQMFKNHGFYIPEQKYLIDKEGLFQYFSEKIGLGNMCLVCSYQGRSLEAVRAHMLAKKHCRIPYESEAEKLEISEFYDFSSTYEELDKAANEDESQWEDIEEEVDAASGKVGGSQDGNEEEEEEEELPEYALYNDGVELHLPTGVKVGHRTLQRYYRQNLKPERELSEGQGTIIAADTRHFATIYDRQQQQLQKKVWQTEVKDKKRDDKRAAKFVNNQPHYRDQLLQ</sequence>
<evidence type="ECO:0000256" key="7">
    <source>
        <dbReference type="ARBA" id="ARBA00022833"/>
    </source>
</evidence>
<evidence type="ECO:0000313" key="13">
    <source>
        <dbReference type="Proteomes" id="UP000422736"/>
    </source>
</evidence>
<evidence type="ECO:0000256" key="9">
    <source>
        <dbReference type="SAM" id="Coils"/>
    </source>
</evidence>
<keyword evidence="9" id="KW-0175">Coiled coil</keyword>
<feature type="region of interest" description="Disordered" evidence="10">
    <location>
        <begin position="106"/>
        <end position="152"/>
    </location>
</feature>
<dbReference type="Proteomes" id="UP000422736">
    <property type="component" value="Chromosome 5"/>
</dbReference>
<evidence type="ECO:0000259" key="11">
    <source>
        <dbReference type="PROSITE" id="PS00028"/>
    </source>
</evidence>
<name>A0ABX6EZY2_KLUMA</name>
<keyword evidence="6" id="KW-0863">Zinc-finger</keyword>
<dbReference type="SMART" id="SM00451">
    <property type="entry name" value="ZnF_U1"/>
    <property type="match status" value="1"/>
</dbReference>
<evidence type="ECO:0000256" key="10">
    <source>
        <dbReference type="SAM" id="MobiDB-lite"/>
    </source>
</evidence>
<protein>
    <submittedName>
        <fullName evidence="12">Pre-60S factor REI1</fullName>
    </submittedName>
</protein>
<feature type="compositionally biased region" description="Basic and acidic residues" evidence="10">
    <location>
        <begin position="106"/>
        <end position="116"/>
    </location>
</feature>
<gene>
    <name evidence="12" type="primary">REI1</name>
    <name evidence="12" type="ORF">FIM1_3167</name>
</gene>
<keyword evidence="2" id="KW-0963">Cytoplasm</keyword>
<evidence type="ECO:0000256" key="6">
    <source>
        <dbReference type="ARBA" id="ARBA00022771"/>
    </source>
</evidence>
<dbReference type="InterPro" id="IPR041661">
    <property type="entry name" value="ZN622/Rei1/Reh1_Znf-C2H2"/>
</dbReference>
<evidence type="ECO:0000256" key="8">
    <source>
        <dbReference type="ARBA" id="ARBA00034126"/>
    </source>
</evidence>
<keyword evidence="13" id="KW-1185">Reference proteome</keyword>
<comment type="subcellular location">
    <subcellularLocation>
        <location evidence="1">Cytoplasm</location>
    </subcellularLocation>
</comment>
<feature type="region of interest" description="Disordered" evidence="10">
    <location>
        <begin position="294"/>
        <end position="316"/>
    </location>
</feature>
<evidence type="ECO:0000313" key="12">
    <source>
        <dbReference type="EMBL" id="QGN16454.1"/>
    </source>
</evidence>